<accession>A0A2P8DUY6</accession>
<keyword evidence="1" id="KW-0677">Repeat</keyword>
<dbReference type="PANTHER" id="PTHR47016:SF5">
    <property type="entry name" value="CLP DOMAIN SUPERFAMILY PROTEIN"/>
    <property type="match status" value="1"/>
</dbReference>
<dbReference type="RefSeq" id="WP_146165504.1">
    <property type="nucleotide sequence ID" value="NZ_PYGA01000001.1"/>
</dbReference>
<dbReference type="EMBL" id="PYGA01000001">
    <property type="protein sequence ID" value="PSL01043.1"/>
    <property type="molecule type" value="Genomic_DNA"/>
</dbReference>
<feature type="region of interest" description="Disordered" evidence="2">
    <location>
        <begin position="141"/>
        <end position="176"/>
    </location>
</feature>
<dbReference type="OrthoDB" id="3628183at2"/>
<evidence type="ECO:0000256" key="1">
    <source>
        <dbReference type="PROSITE-ProRule" id="PRU01251"/>
    </source>
</evidence>
<evidence type="ECO:0000256" key="2">
    <source>
        <dbReference type="SAM" id="MobiDB-lite"/>
    </source>
</evidence>
<evidence type="ECO:0000313" key="5">
    <source>
        <dbReference type="Proteomes" id="UP000240542"/>
    </source>
</evidence>
<protein>
    <submittedName>
        <fullName evidence="4">ClpA/ClpB-like protein</fullName>
    </submittedName>
</protein>
<dbReference type="Proteomes" id="UP000240542">
    <property type="component" value="Unassembled WGS sequence"/>
</dbReference>
<evidence type="ECO:0000313" key="4">
    <source>
        <dbReference type="EMBL" id="PSL01043.1"/>
    </source>
</evidence>
<feature type="compositionally biased region" description="Gly residues" evidence="2">
    <location>
        <begin position="160"/>
        <end position="171"/>
    </location>
</feature>
<dbReference type="AlphaFoldDB" id="A0A2P8DUY6"/>
<dbReference type="PROSITE" id="PS51903">
    <property type="entry name" value="CLP_R"/>
    <property type="match status" value="1"/>
</dbReference>
<dbReference type="SUPFAM" id="SSF81923">
    <property type="entry name" value="Double Clp-N motif"/>
    <property type="match status" value="1"/>
</dbReference>
<keyword evidence="5" id="KW-1185">Reference proteome</keyword>
<reference evidence="4 5" key="1">
    <citation type="submission" date="2018-03" db="EMBL/GenBank/DDBJ databases">
        <title>Genomic Encyclopedia of Archaeal and Bacterial Type Strains, Phase II (KMG-II): from individual species to whole genera.</title>
        <authorList>
            <person name="Goeker M."/>
        </authorList>
    </citation>
    <scope>NUCLEOTIDE SEQUENCE [LARGE SCALE GENOMIC DNA]</scope>
    <source>
        <strain evidence="4 5">DSM 45312</strain>
    </source>
</reference>
<dbReference type="InterPro" id="IPR044217">
    <property type="entry name" value="CLPT1/2"/>
</dbReference>
<sequence length="218" mass="23442">MFERFSRRARQVIVFAQEEARALDHAYIGTEHLVLGLVREEDGSAMAVLGVLGISPGAIRERVLAQVEPGEQAPEGNIPFTRRAKKVLEHSLREAIAMRHYDISTAHLLLGLLREGGGIGARALEGAGVQTQAVRDASRQFLSGPPGAEIRDRRKRRPVGGFGGEAAGGPFGQPTETAQQLARIETLLHGLADRVKDVEQRLAALDGGAADTKEATED</sequence>
<dbReference type="InterPro" id="IPR036628">
    <property type="entry name" value="Clp_N_dom_sf"/>
</dbReference>
<gene>
    <name evidence="4" type="ORF">CLV63_101522</name>
</gene>
<evidence type="ECO:0000259" key="3">
    <source>
        <dbReference type="PROSITE" id="PS51903"/>
    </source>
</evidence>
<name>A0A2P8DUY6_9ACTN</name>
<proteinExistence type="predicted"/>
<dbReference type="PANTHER" id="PTHR47016">
    <property type="entry name" value="ATP-DEPENDENT CLP PROTEASE ATP-BINDING SUBUNIT CLPT1, CHLOROPLASTIC"/>
    <property type="match status" value="1"/>
</dbReference>
<dbReference type="Gene3D" id="1.10.1780.10">
    <property type="entry name" value="Clp, N-terminal domain"/>
    <property type="match status" value="1"/>
</dbReference>
<dbReference type="Pfam" id="PF02861">
    <property type="entry name" value="Clp_N"/>
    <property type="match status" value="1"/>
</dbReference>
<organism evidence="4 5">
    <name type="scientific">Murinocardiopsis flavida</name>
    <dbReference type="NCBI Taxonomy" id="645275"/>
    <lineage>
        <taxon>Bacteria</taxon>
        <taxon>Bacillati</taxon>
        <taxon>Actinomycetota</taxon>
        <taxon>Actinomycetes</taxon>
        <taxon>Streptosporangiales</taxon>
        <taxon>Nocardiopsidaceae</taxon>
        <taxon>Murinocardiopsis</taxon>
    </lineage>
</organism>
<dbReference type="InterPro" id="IPR004176">
    <property type="entry name" value="Clp_R_N"/>
</dbReference>
<feature type="domain" description="Clp R" evidence="3">
    <location>
        <begin position="2"/>
        <end position="144"/>
    </location>
</feature>
<comment type="caution">
    <text evidence="4">The sequence shown here is derived from an EMBL/GenBank/DDBJ whole genome shotgun (WGS) entry which is preliminary data.</text>
</comment>